<dbReference type="Gene3D" id="3.80.10.10">
    <property type="entry name" value="Ribonuclease Inhibitor"/>
    <property type="match status" value="1"/>
</dbReference>
<evidence type="ECO:0000313" key="2">
    <source>
        <dbReference type="Proteomes" id="UP001148838"/>
    </source>
</evidence>
<keyword evidence="2" id="KW-1185">Reference proteome</keyword>
<dbReference type="InterPro" id="IPR032675">
    <property type="entry name" value="LRR_dom_sf"/>
</dbReference>
<protein>
    <submittedName>
        <fullName evidence="1">Uncharacterized protein</fullName>
    </submittedName>
</protein>
<proteinExistence type="predicted"/>
<dbReference type="EMBL" id="JAJSOF020000021">
    <property type="protein sequence ID" value="KAJ4437220.1"/>
    <property type="molecule type" value="Genomic_DNA"/>
</dbReference>
<sequence length="122" mass="14418">MYIINRIMKPSLVQRHIRIRLYKTLARPVLRYGSETWTLRKYDASRITASEMRFMRRTAGYTKDLSETAISEMPTLGLKDLEVLRLQDTESLKMFPSIYNFESVDEKLDNYCDWQIADVISV</sequence>
<organism evidence="1 2">
    <name type="scientific">Periplaneta americana</name>
    <name type="common">American cockroach</name>
    <name type="synonym">Blatta americana</name>
    <dbReference type="NCBI Taxonomy" id="6978"/>
    <lineage>
        <taxon>Eukaryota</taxon>
        <taxon>Metazoa</taxon>
        <taxon>Ecdysozoa</taxon>
        <taxon>Arthropoda</taxon>
        <taxon>Hexapoda</taxon>
        <taxon>Insecta</taxon>
        <taxon>Pterygota</taxon>
        <taxon>Neoptera</taxon>
        <taxon>Polyneoptera</taxon>
        <taxon>Dictyoptera</taxon>
        <taxon>Blattodea</taxon>
        <taxon>Blattoidea</taxon>
        <taxon>Blattidae</taxon>
        <taxon>Blattinae</taxon>
        <taxon>Periplaneta</taxon>
    </lineage>
</organism>
<gene>
    <name evidence="1" type="ORF">ANN_17355</name>
</gene>
<accession>A0ABQ8SUU6</accession>
<reference evidence="1 2" key="1">
    <citation type="journal article" date="2022" name="Allergy">
        <title>Genome assembly and annotation of Periplaneta americana reveal a comprehensive cockroach allergen profile.</title>
        <authorList>
            <person name="Wang L."/>
            <person name="Xiong Q."/>
            <person name="Saelim N."/>
            <person name="Wang L."/>
            <person name="Nong W."/>
            <person name="Wan A.T."/>
            <person name="Shi M."/>
            <person name="Liu X."/>
            <person name="Cao Q."/>
            <person name="Hui J.H.L."/>
            <person name="Sookrung N."/>
            <person name="Leung T.F."/>
            <person name="Tungtrongchitr A."/>
            <person name="Tsui S.K.W."/>
        </authorList>
    </citation>
    <scope>NUCLEOTIDE SEQUENCE [LARGE SCALE GENOMIC DNA]</scope>
    <source>
        <strain evidence="1">PWHHKU_190912</strain>
    </source>
</reference>
<dbReference type="Proteomes" id="UP001148838">
    <property type="component" value="Unassembled WGS sequence"/>
</dbReference>
<name>A0ABQ8SUU6_PERAM</name>
<comment type="caution">
    <text evidence="1">The sequence shown here is derived from an EMBL/GenBank/DDBJ whole genome shotgun (WGS) entry which is preliminary data.</text>
</comment>
<evidence type="ECO:0000313" key="1">
    <source>
        <dbReference type="EMBL" id="KAJ4437220.1"/>
    </source>
</evidence>